<dbReference type="NCBIfam" id="NF001467">
    <property type="entry name" value="PRK00325.1-2"/>
    <property type="match status" value="1"/>
</dbReference>
<proteinExistence type="predicted"/>
<keyword evidence="1 3" id="KW-0732">Signal</keyword>
<dbReference type="SUPFAM" id="SSF48230">
    <property type="entry name" value="Chondroitin AC/alginate lyase"/>
    <property type="match status" value="1"/>
</dbReference>
<evidence type="ECO:0000256" key="3">
    <source>
        <dbReference type="SAM" id="SignalP"/>
    </source>
</evidence>
<dbReference type="AlphaFoldDB" id="A0A1I6ZUF8"/>
<evidence type="ECO:0000256" key="2">
    <source>
        <dbReference type="ARBA" id="ARBA00023239"/>
    </source>
</evidence>
<dbReference type="EMBL" id="FPAU01000001">
    <property type="protein sequence ID" value="SFT66328.1"/>
    <property type="molecule type" value="Genomic_DNA"/>
</dbReference>
<dbReference type="Proteomes" id="UP000199187">
    <property type="component" value="Unassembled WGS sequence"/>
</dbReference>
<dbReference type="InterPro" id="IPR008397">
    <property type="entry name" value="Alginate_lyase_dom"/>
</dbReference>
<evidence type="ECO:0000256" key="1">
    <source>
        <dbReference type="ARBA" id="ARBA00022729"/>
    </source>
</evidence>
<dbReference type="GO" id="GO:0016829">
    <property type="term" value="F:lyase activity"/>
    <property type="evidence" value="ECO:0007669"/>
    <property type="project" value="UniProtKB-KW"/>
</dbReference>
<accession>A0A1I6ZUF8</accession>
<keyword evidence="2 5" id="KW-0456">Lyase</keyword>
<feature type="chain" id="PRO_5011448208" evidence="3">
    <location>
        <begin position="21"/>
        <end position="361"/>
    </location>
</feature>
<dbReference type="InterPro" id="IPR008929">
    <property type="entry name" value="Chondroitin_lyas"/>
</dbReference>
<evidence type="ECO:0000313" key="5">
    <source>
        <dbReference type="EMBL" id="SFT66328.1"/>
    </source>
</evidence>
<keyword evidence="6" id="KW-1185">Reference proteome</keyword>
<dbReference type="OrthoDB" id="6972889at2"/>
<organism evidence="5 6">
    <name type="scientific">Kosakonia arachidis</name>
    <dbReference type="NCBI Taxonomy" id="551989"/>
    <lineage>
        <taxon>Bacteria</taxon>
        <taxon>Pseudomonadati</taxon>
        <taxon>Pseudomonadota</taxon>
        <taxon>Gammaproteobacteria</taxon>
        <taxon>Enterobacterales</taxon>
        <taxon>Enterobacteriaceae</taxon>
        <taxon>Kosakonia</taxon>
    </lineage>
</organism>
<feature type="domain" description="Alginate lyase" evidence="4">
    <location>
        <begin position="56"/>
        <end position="294"/>
    </location>
</feature>
<feature type="signal peptide" evidence="3">
    <location>
        <begin position="1"/>
        <end position="20"/>
    </location>
</feature>
<evidence type="ECO:0000259" key="4">
    <source>
        <dbReference type="Pfam" id="PF05426"/>
    </source>
</evidence>
<dbReference type="GO" id="GO:0042597">
    <property type="term" value="C:periplasmic space"/>
    <property type="evidence" value="ECO:0007669"/>
    <property type="project" value="InterPro"/>
</dbReference>
<dbReference type="Gene3D" id="1.50.10.100">
    <property type="entry name" value="Chondroitin AC/alginate lyase"/>
    <property type="match status" value="1"/>
</dbReference>
<gene>
    <name evidence="5" type="ORF">SAMN05192562_1011370</name>
</gene>
<name>A0A1I6ZUF8_9ENTR</name>
<dbReference type="Pfam" id="PF05426">
    <property type="entry name" value="Alginate_lyase"/>
    <property type="match status" value="1"/>
</dbReference>
<protein>
    <submittedName>
        <fullName evidence="5">Poly(Beta-D-mannuronate) lyase</fullName>
    </submittedName>
</protein>
<evidence type="ECO:0000313" key="6">
    <source>
        <dbReference type="Proteomes" id="UP000199187"/>
    </source>
</evidence>
<reference evidence="6" key="1">
    <citation type="submission" date="2016-10" db="EMBL/GenBank/DDBJ databases">
        <authorList>
            <person name="Varghese N."/>
            <person name="Submissions S."/>
        </authorList>
    </citation>
    <scope>NUCLEOTIDE SEQUENCE [LARGE SCALE GENOMIC DNA]</scope>
    <source>
        <strain evidence="6">Ah-143</strain>
    </source>
</reference>
<sequence length="361" mass="40315">MMLLRAVLIFILSAATCAAASLRPPAGFMQPPEQQASDDKAVKCPDVPTPFTRVLDFPSKYEGSDHARATLNPQADAAFRQQTQPITEMERYISRQVTAWAHSGNAQHIACTVAALDQWASAGALTERAQNHTGRSMRKWALASFSSAWLQLEYAPQHPLKAYPDQQKNIQRWLGNLGDLVVKEWHDLPLDKVNNHSYWAAWAIITTAVVTQRQDLFTAALDIYRTAMQQVDDEGFLPNELRRRQRALSYHNYALQPLVMIALFARANSVDALVENHSALKRLGVRVIGGLDEASAFTQRTGVVQDMAFLQHPTNLAWLEAWCSLYACDSTLRQRLASLRPLYNTRLGGDLSRLAGAYGVE</sequence>
<dbReference type="RefSeq" id="WP_090120314.1">
    <property type="nucleotide sequence ID" value="NZ_CP045300.1"/>
</dbReference>